<feature type="compositionally biased region" description="Basic and acidic residues" evidence="1">
    <location>
        <begin position="134"/>
        <end position="145"/>
    </location>
</feature>
<name>A0ABZ3KTJ6_DUNSA</name>
<evidence type="ECO:0000259" key="2">
    <source>
        <dbReference type="PROSITE" id="PS50003"/>
    </source>
</evidence>
<dbReference type="InterPro" id="IPR003130">
    <property type="entry name" value="GED"/>
</dbReference>
<dbReference type="Gene3D" id="1.20.120.1240">
    <property type="entry name" value="Dynamin, middle domain"/>
    <property type="match status" value="1"/>
</dbReference>
<feature type="compositionally biased region" description="Pro residues" evidence="1">
    <location>
        <begin position="116"/>
        <end position="133"/>
    </location>
</feature>
<keyword evidence="5" id="KW-1185">Reference proteome</keyword>
<dbReference type="Pfam" id="PF00169">
    <property type="entry name" value="PH"/>
    <property type="match status" value="1"/>
</dbReference>
<gene>
    <name evidence="4" type="ORF">DUNSADRAFT_11594</name>
</gene>
<dbReference type="SMART" id="SM00233">
    <property type="entry name" value="PH"/>
    <property type="match status" value="1"/>
</dbReference>
<dbReference type="EMBL" id="MU069868">
    <property type="protein sequence ID" value="KAF5832494.1"/>
    <property type="molecule type" value="Genomic_DNA"/>
</dbReference>
<feature type="compositionally biased region" description="Pro residues" evidence="1">
    <location>
        <begin position="564"/>
        <end position="576"/>
    </location>
</feature>
<dbReference type="Gene3D" id="2.30.29.30">
    <property type="entry name" value="Pleckstrin-homology domain (PH domain)/Phosphotyrosine-binding domain (PTB)"/>
    <property type="match status" value="1"/>
</dbReference>
<evidence type="ECO:0000313" key="4">
    <source>
        <dbReference type="EMBL" id="KAF5832494.1"/>
    </source>
</evidence>
<dbReference type="PANTHER" id="PTHR11566:SF21">
    <property type="entry name" value="DYNAMIN RELATED PROTEIN 1, ISOFORM A"/>
    <property type="match status" value="1"/>
</dbReference>
<reference evidence="4" key="1">
    <citation type="submission" date="2017-08" db="EMBL/GenBank/DDBJ databases">
        <authorList>
            <person name="Polle J.E."/>
            <person name="Barry K."/>
            <person name="Cushman J."/>
            <person name="Schmutz J."/>
            <person name="Tran D."/>
            <person name="Hathwaick L.T."/>
            <person name="Yim W.C."/>
            <person name="Jenkins J."/>
            <person name="Mckie-Krisberg Z.M."/>
            <person name="Prochnik S."/>
            <person name="Lindquist E."/>
            <person name="Dockter R.B."/>
            <person name="Adam C."/>
            <person name="Molina H."/>
            <person name="Bunkerborg J."/>
            <person name="Jin E."/>
            <person name="Buchheim M."/>
            <person name="Magnuson J."/>
        </authorList>
    </citation>
    <scope>NUCLEOTIDE SEQUENCE</scope>
    <source>
        <strain evidence="4">CCAP 19/18</strain>
    </source>
</reference>
<dbReference type="PROSITE" id="PS50003">
    <property type="entry name" value="PH_DOMAIN"/>
    <property type="match status" value="1"/>
</dbReference>
<dbReference type="InterPro" id="IPR011993">
    <property type="entry name" value="PH-like_dom_sf"/>
</dbReference>
<dbReference type="Proteomes" id="UP000815325">
    <property type="component" value="Unassembled WGS sequence"/>
</dbReference>
<feature type="region of interest" description="Disordered" evidence="1">
    <location>
        <begin position="309"/>
        <end position="330"/>
    </location>
</feature>
<dbReference type="InterPro" id="IPR001849">
    <property type="entry name" value="PH_domain"/>
</dbReference>
<dbReference type="PROSITE" id="PS51388">
    <property type="entry name" value="GED"/>
    <property type="match status" value="1"/>
</dbReference>
<comment type="caution">
    <text evidence="4">The sequence shown here is derived from an EMBL/GenBank/DDBJ whole genome shotgun (WGS) entry which is preliminary data.</text>
</comment>
<dbReference type="Pfam" id="PF02212">
    <property type="entry name" value="GED"/>
    <property type="match status" value="1"/>
</dbReference>
<feature type="domain" description="GED" evidence="3">
    <location>
        <begin position="390"/>
        <end position="483"/>
    </location>
</feature>
<evidence type="ECO:0000313" key="5">
    <source>
        <dbReference type="Proteomes" id="UP000815325"/>
    </source>
</evidence>
<feature type="region of interest" description="Disordered" evidence="1">
    <location>
        <begin position="72"/>
        <end position="171"/>
    </location>
</feature>
<evidence type="ECO:0000259" key="3">
    <source>
        <dbReference type="PROSITE" id="PS51388"/>
    </source>
</evidence>
<accession>A0ABZ3KTJ6</accession>
<evidence type="ECO:0000256" key="1">
    <source>
        <dbReference type="SAM" id="MobiDB-lite"/>
    </source>
</evidence>
<dbReference type="SUPFAM" id="SSF50729">
    <property type="entry name" value="PH domain-like"/>
    <property type="match status" value="1"/>
</dbReference>
<feature type="region of interest" description="Disordered" evidence="1">
    <location>
        <begin position="513"/>
        <end position="576"/>
    </location>
</feature>
<feature type="domain" description="PH" evidence="2">
    <location>
        <begin position="174"/>
        <end position="307"/>
    </location>
</feature>
<feature type="compositionally biased region" description="Gly residues" evidence="1">
    <location>
        <begin position="79"/>
        <end position="90"/>
    </location>
</feature>
<dbReference type="InterPro" id="IPR020850">
    <property type="entry name" value="GED_dom"/>
</dbReference>
<evidence type="ECO:0008006" key="6">
    <source>
        <dbReference type="Google" id="ProtNLM"/>
    </source>
</evidence>
<protein>
    <recommendedName>
        <fullName evidence="6">PH domain-containing protein</fullName>
    </recommendedName>
</protein>
<proteinExistence type="predicted"/>
<sequence>MGAMPMHVPDFKTVIMPATVAALDEWKHEAVKMAMMLVEMERSYVTAGFFRHTMYHRSNRIKQQLAISLQAQQQEAAGGQKGTNFGGGSAPGSAAPEKKQTKSFFPAFGAAKDEPLPPPKAQGSPATPPPPVKPQRDPAETQKKDDDDDSDGPSTPNGGDKSQGQLNADMNDPNAFLAANLDKYQSNDSAFSAMPGSWRWQKRFFIFSDAQRTLYYFKSAEEVQKGGSARGLIGISDCIVEDLDERAQPITRPRPPGAENDKSQLMIRIRHRDPRGTAVKDHNAIVLRAESMDVKMQWLHRLQRASALAQMPTKKKGKQPRYGLGYAPPPSTNMQDARMSVVFSGADNARGPDGRLLPAPQMLLNPLRISEKARKATGMAAFEARYDALMEQFASDMTVYTRMVMDTIITTVPKAIVHSMVRRSEKSLLERLFNVIHHLSPQQMEALLKEEDSVVYGRKAARACLEDAKTCVFRLSSEQRKYFDKLFADPHTPDAMKKWTVPPPIRALPPSMAASLAAKAQVETPQSVSGPGNPGRPPPIRREGNAGDSLARPSASGASMSIRRPPPPPPGSAAPR</sequence>
<dbReference type="InterPro" id="IPR022812">
    <property type="entry name" value="Dynamin"/>
</dbReference>
<dbReference type="PANTHER" id="PTHR11566">
    <property type="entry name" value="DYNAMIN"/>
    <property type="match status" value="1"/>
</dbReference>
<organism evidence="4 5">
    <name type="scientific">Dunaliella salina</name>
    <name type="common">Green alga</name>
    <name type="synonym">Protococcus salinus</name>
    <dbReference type="NCBI Taxonomy" id="3046"/>
    <lineage>
        <taxon>Eukaryota</taxon>
        <taxon>Viridiplantae</taxon>
        <taxon>Chlorophyta</taxon>
        <taxon>core chlorophytes</taxon>
        <taxon>Chlorophyceae</taxon>
        <taxon>CS clade</taxon>
        <taxon>Chlamydomonadales</taxon>
        <taxon>Dunaliellaceae</taxon>
        <taxon>Dunaliella</taxon>
    </lineage>
</organism>